<protein>
    <submittedName>
        <fullName evidence="1">Uncharacterized protein</fullName>
    </submittedName>
</protein>
<feature type="non-terminal residue" evidence="1">
    <location>
        <position position="1"/>
    </location>
</feature>
<accession>A0A2K3Q6G5</accession>
<gene>
    <name evidence="1" type="ORF">TCAP_06903</name>
</gene>
<sequence length="105" mass="11641">GGRDTIFRVDDICSKISLTSCTIISELSADLKDLLRDCDLPHAVMDLLARSELVHQGIASVVFRVDRLLTQLRSLSKLSDLYSVASKGRDIRMQDDSFASIRSLS</sequence>
<dbReference type="AlphaFoldDB" id="A0A2K3Q6G5"/>
<evidence type="ECO:0000313" key="2">
    <source>
        <dbReference type="Proteomes" id="UP000236621"/>
    </source>
</evidence>
<organism evidence="1 2">
    <name type="scientific">Tolypocladium capitatum</name>
    <dbReference type="NCBI Taxonomy" id="45235"/>
    <lineage>
        <taxon>Eukaryota</taxon>
        <taxon>Fungi</taxon>
        <taxon>Dikarya</taxon>
        <taxon>Ascomycota</taxon>
        <taxon>Pezizomycotina</taxon>
        <taxon>Sordariomycetes</taxon>
        <taxon>Hypocreomycetidae</taxon>
        <taxon>Hypocreales</taxon>
        <taxon>Ophiocordycipitaceae</taxon>
        <taxon>Tolypocladium</taxon>
    </lineage>
</organism>
<reference evidence="1 2" key="1">
    <citation type="submission" date="2017-08" db="EMBL/GenBank/DDBJ databases">
        <title>Harnessing the power of phylogenomics to disentangle the directionality and signatures of interkingdom host jumping in the parasitic fungal genus Tolypocladium.</title>
        <authorList>
            <person name="Quandt C.A."/>
            <person name="Patterson W."/>
            <person name="Spatafora J.W."/>
        </authorList>
    </citation>
    <scope>NUCLEOTIDE SEQUENCE [LARGE SCALE GENOMIC DNA]</scope>
    <source>
        <strain evidence="1 2">CBS 113982</strain>
    </source>
</reference>
<dbReference type="Proteomes" id="UP000236621">
    <property type="component" value="Unassembled WGS sequence"/>
</dbReference>
<evidence type="ECO:0000313" key="1">
    <source>
        <dbReference type="EMBL" id="PNY23152.1"/>
    </source>
</evidence>
<keyword evidence="2" id="KW-1185">Reference proteome</keyword>
<name>A0A2K3Q6G5_9HYPO</name>
<comment type="caution">
    <text evidence="1">The sequence shown here is derived from an EMBL/GenBank/DDBJ whole genome shotgun (WGS) entry which is preliminary data.</text>
</comment>
<proteinExistence type="predicted"/>
<dbReference type="EMBL" id="NRSZ01001138">
    <property type="protein sequence ID" value="PNY23152.1"/>
    <property type="molecule type" value="Genomic_DNA"/>
</dbReference>